<evidence type="ECO:0000313" key="2">
    <source>
        <dbReference type="EMBL" id="KAF8910549.1"/>
    </source>
</evidence>
<reference evidence="2" key="1">
    <citation type="submission" date="2020-11" db="EMBL/GenBank/DDBJ databases">
        <authorList>
            <consortium name="DOE Joint Genome Institute"/>
            <person name="Ahrendt S."/>
            <person name="Riley R."/>
            <person name="Andreopoulos W."/>
            <person name="LaButti K."/>
            <person name="Pangilinan J."/>
            <person name="Ruiz-duenas F.J."/>
            <person name="Barrasa J.M."/>
            <person name="Sanchez-Garcia M."/>
            <person name="Camarero S."/>
            <person name="Miyauchi S."/>
            <person name="Serrano A."/>
            <person name="Linde D."/>
            <person name="Babiker R."/>
            <person name="Drula E."/>
            <person name="Ayuso-Fernandez I."/>
            <person name="Pacheco R."/>
            <person name="Padilla G."/>
            <person name="Ferreira P."/>
            <person name="Barriuso J."/>
            <person name="Kellner H."/>
            <person name="Castanera R."/>
            <person name="Alfaro M."/>
            <person name="Ramirez L."/>
            <person name="Pisabarro A.G."/>
            <person name="Kuo A."/>
            <person name="Tritt A."/>
            <person name="Lipzen A."/>
            <person name="He G."/>
            <person name="Yan M."/>
            <person name="Ng V."/>
            <person name="Cullen D."/>
            <person name="Martin F."/>
            <person name="Rosso M.-N."/>
            <person name="Henrissat B."/>
            <person name="Hibbett D."/>
            <person name="Martinez A.T."/>
            <person name="Grigoriev I.V."/>
        </authorList>
    </citation>
    <scope>NUCLEOTIDE SEQUENCE</scope>
    <source>
        <strain evidence="2">AH 44721</strain>
    </source>
</reference>
<accession>A0A9P5P0C5</accession>
<protein>
    <submittedName>
        <fullName evidence="2">Uncharacterized protein</fullName>
    </submittedName>
</protein>
<evidence type="ECO:0000313" key="3">
    <source>
        <dbReference type="Proteomes" id="UP000724874"/>
    </source>
</evidence>
<feature type="chain" id="PRO_5040141909" evidence="1">
    <location>
        <begin position="21"/>
        <end position="90"/>
    </location>
</feature>
<feature type="signal peptide" evidence="1">
    <location>
        <begin position="1"/>
        <end position="20"/>
    </location>
</feature>
<comment type="caution">
    <text evidence="2">The sequence shown here is derived from an EMBL/GenBank/DDBJ whole genome shotgun (WGS) entry which is preliminary data.</text>
</comment>
<dbReference type="EMBL" id="JADNYJ010000006">
    <property type="protein sequence ID" value="KAF8910549.1"/>
    <property type="molecule type" value="Genomic_DNA"/>
</dbReference>
<dbReference type="Proteomes" id="UP000724874">
    <property type="component" value="Unassembled WGS sequence"/>
</dbReference>
<evidence type="ECO:0000256" key="1">
    <source>
        <dbReference type="SAM" id="SignalP"/>
    </source>
</evidence>
<gene>
    <name evidence="2" type="ORF">CPB84DRAFT_1225730</name>
</gene>
<proteinExistence type="predicted"/>
<keyword evidence="1" id="KW-0732">Signal</keyword>
<organism evidence="2 3">
    <name type="scientific">Gymnopilus junonius</name>
    <name type="common">Spectacular rustgill mushroom</name>
    <name type="synonym">Gymnopilus spectabilis subsp. junonius</name>
    <dbReference type="NCBI Taxonomy" id="109634"/>
    <lineage>
        <taxon>Eukaryota</taxon>
        <taxon>Fungi</taxon>
        <taxon>Dikarya</taxon>
        <taxon>Basidiomycota</taxon>
        <taxon>Agaricomycotina</taxon>
        <taxon>Agaricomycetes</taxon>
        <taxon>Agaricomycetidae</taxon>
        <taxon>Agaricales</taxon>
        <taxon>Agaricineae</taxon>
        <taxon>Hymenogastraceae</taxon>
        <taxon>Gymnopilus</taxon>
    </lineage>
</organism>
<sequence>MVALTYVAAFALLAITPVLATSSGSPTHLFARQISGFDPSSIPSSCLQNQCEDLINVFSASNGCTTPIASAPTVSPALCRSAFNVKARQA</sequence>
<keyword evidence="3" id="KW-1185">Reference proteome</keyword>
<name>A0A9P5P0C5_GYMJU</name>
<dbReference type="OrthoDB" id="2564568at2759"/>
<dbReference type="AlphaFoldDB" id="A0A9P5P0C5"/>